<reference evidence="1" key="2">
    <citation type="journal article" date="2015" name="Fish Shellfish Immunol.">
        <title>Early steps in the European eel (Anguilla anguilla)-Vibrio vulnificus interaction in the gills: Role of the RtxA13 toxin.</title>
        <authorList>
            <person name="Callol A."/>
            <person name="Pajuelo D."/>
            <person name="Ebbesson L."/>
            <person name="Teles M."/>
            <person name="MacKenzie S."/>
            <person name="Amaro C."/>
        </authorList>
    </citation>
    <scope>NUCLEOTIDE SEQUENCE</scope>
</reference>
<sequence length="37" mass="4330">MKNYLLAGSSSLSRVRFNRFRQAFAEVQPTKLLFYSC</sequence>
<name>A0A0E9VBE6_ANGAN</name>
<protein>
    <submittedName>
        <fullName evidence="1">Uncharacterized protein</fullName>
    </submittedName>
</protein>
<accession>A0A0E9VBE6</accession>
<proteinExistence type="predicted"/>
<reference evidence="1" key="1">
    <citation type="submission" date="2014-11" db="EMBL/GenBank/DDBJ databases">
        <authorList>
            <person name="Amaro Gonzalez C."/>
        </authorList>
    </citation>
    <scope>NUCLEOTIDE SEQUENCE</scope>
</reference>
<dbReference type="EMBL" id="GBXM01033148">
    <property type="protein sequence ID" value="JAH75429.1"/>
    <property type="molecule type" value="Transcribed_RNA"/>
</dbReference>
<organism evidence="1">
    <name type="scientific">Anguilla anguilla</name>
    <name type="common">European freshwater eel</name>
    <name type="synonym">Muraena anguilla</name>
    <dbReference type="NCBI Taxonomy" id="7936"/>
    <lineage>
        <taxon>Eukaryota</taxon>
        <taxon>Metazoa</taxon>
        <taxon>Chordata</taxon>
        <taxon>Craniata</taxon>
        <taxon>Vertebrata</taxon>
        <taxon>Euteleostomi</taxon>
        <taxon>Actinopterygii</taxon>
        <taxon>Neopterygii</taxon>
        <taxon>Teleostei</taxon>
        <taxon>Anguilliformes</taxon>
        <taxon>Anguillidae</taxon>
        <taxon>Anguilla</taxon>
    </lineage>
</organism>
<evidence type="ECO:0000313" key="1">
    <source>
        <dbReference type="EMBL" id="JAH75429.1"/>
    </source>
</evidence>
<dbReference type="AlphaFoldDB" id="A0A0E9VBE6"/>